<evidence type="ECO:0000256" key="8">
    <source>
        <dbReference type="SAM" id="Phobius"/>
    </source>
</evidence>
<feature type="domain" description="Major facilitator superfamily (MFS) profile" evidence="9">
    <location>
        <begin position="95"/>
        <end position="526"/>
    </location>
</feature>
<dbReference type="PANTHER" id="PTHR23502">
    <property type="entry name" value="MAJOR FACILITATOR SUPERFAMILY"/>
    <property type="match status" value="1"/>
</dbReference>
<keyword evidence="6 8" id="KW-0472">Membrane</keyword>
<evidence type="ECO:0000313" key="11">
    <source>
        <dbReference type="Proteomes" id="UP001302812"/>
    </source>
</evidence>
<evidence type="ECO:0000256" key="7">
    <source>
        <dbReference type="SAM" id="MobiDB-lite"/>
    </source>
</evidence>
<reference evidence="10" key="2">
    <citation type="submission" date="2023-05" db="EMBL/GenBank/DDBJ databases">
        <authorList>
            <consortium name="Lawrence Berkeley National Laboratory"/>
            <person name="Steindorff A."/>
            <person name="Hensen N."/>
            <person name="Bonometti L."/>
            <person name="Westerberg I."/>
            <person name="Brannstrom I.O."/>
            <person name="Guillou S."/>
            <person name="Cros-Aarteil S."/>
            <person name="Calhoun S."/>
            <person name="Haridas S."/>
            <person name="Kuo A."/>
            <person name="Mondo S."/>
            <person name="Pangilinan J."/>
            <person name="Riley R."/>
            <person name="Labutti K."/>
            <person name="Andreopoulos B."/>
            <person name="Lipzen A."/>
            <person name="Chen C."/>
            <person name="Yanf M."/>
            <person name="Daum C."/>
            <person name="Ng V."/>
            <person name="Clum A."/>
            <person name="Ohm R."/>
            <person name="Martin F."/>
            <person name="Silar P."/>
            <person name="Natvig D."/>
            <person name="Lalanne C."/>
            <person name="Gautier V."/>
            <person name="Ament-Velasquez S.L."/>
            <person name="Kruys A."/>
            <person name="Hutchinson M.I."/>
            <person name="Powell A.J."/>
            <person name="Barry K."/>
            <person name="Miller A.N."/>
            <person name="Grigoriev I.V."/>
            <person name="Debuchy R."/>
            <person name="Gladieux P."/>
            <person name="Thoren M.H."/>
            <person name="Johannesson H."/>
        </authorList>
    </citation>
    <scope>NUCLEOTIDE SEQUENCE</scope>
    <source>
        <strain evidence="10">CBS 508.74</strain>
    </source>
</reference>
<feature type="region of interest" description="Disordered" evidence="7">
    <location>
        <begin position="24"/>
        <end position="49"/>
    </location>
</feature>
<feature type="transmembrane region" description="Helical" evidence="8">
    <location>
        <begin position="431"/>
        <end position="451"/>
    </location>
</feature>
<dbReference type="GO" id="GO:0005886">
    <property type="term" value="C:plasma membrane"/>
    <property type="evidence" value="ECO:0007669"/>
    <property type="project" value="UniProtKB-SubCell"/>
</dbReference>
<dbReference type="InterPro" id="IPR036259">
    <property type="entry name" value="MFS_trans_sf"/>
</dbReference>
<gene>
    <name evidence="10" type="ORF">N656DRAFT_461598</name>
</gene>
<keyword evidence="3" id="KW-1003">Cell membrane</keyword>
<name>A0AAN6T870_9PEZI</name>
<evidence type="ECO:0000256" key="1">
    <source>
        <dbReference type="ARBA" id="ARBA00004651"/>
    </source>
</evidence>
<dbReference type="EMBL" id="MU853368">
    <property type="protein sequence ID" value="KAK4107876.1"/>
    <property type="molecule type" value="Genomic_DNA"/>
</dbReference>
<protein>
    <submittedName>
        <fullName evidence="10">MFS multidrug transporter</fullName>
    </submittedName>
</protein>
<comment type="caution">
    <text evidence="10">The sequence shown here is derived from an EMBL/GenBank/DDBJ whole genome shotgun (WGS) entry which is preliminary data.</text>
</comment>
<reference evidence="10" key="1">
    <citation type="journal article" date="2023" name="Mol. Phylogenet. Evol.">
        <title>Genome-scale phylogeny and comparative genomics of the fungal order Sordariales.</title>
        <authorList>
            <person name="Hensen N."/>
            <person name="Bonometti L."/>
            <person name="Westerberg I."/>
            <person name="Brannstrom I.O."/>
            <person name="Guillou S."/>
            <person name="Cros-Aarteil S."/>
            <person name="Calhoun S."/>
            <person name="Haridas S."/>
            <person name="Kuo A."/>
            <person name="Mondo S."/>
            <person name="Pangilinan J."/>
            <person name="Riley R."/>
            <person name="LaButti K."/>
            <person name="Andreopoulos B."/>
            <person name="Lipzen A."/>
            <person name="Chen C."/>
            <person name="Yan M."/>
            <person name="Daum C."/>
            <person name="Ng V."/>
            <person name="Clum A."/>
            <person name="Steindorff A."/>
            <person name="Ohm R.A."/>
            <person name="Martin F."/>
            <person name="Silar P."/>
            <person name="Natvig D.O."/>
            <person name="Lalanne C."/>
            <person name="Gautier V."/>
            <person name="Ament-Velasquez S.L."/>
            <person name="Kruys A."/>
            <person name="Hutchinson M.I."/>
            <person name="Powell A.J."/>
            <person name="Barry K."/>
            <person name="Miller A.N."/>
            <person name="Grigoriev I.V."/>
            <person name="Debuchy R."/>
            <person name="Gladieux P."/>
            <person name="Hiltunen Thoren M."/>
            <person name="Johannesson H."/>
        </authorList>
    </citation>
    <scope>NUCLEOTIDE SEQUENCE</scope>
    <source>
        <strain evidence="10">CBS 508.74</strain>
    </source>
</reference>
<sequence length="534" mass="58059">MAWWCEPLRFNSGDSEGPCYWKDQTQREAPIPYNSPKHRESMSKTESSSETALETGMAAIDESKPVEHDANIVDWDGPGDPANPVNWPGSKRWAHVVIVSLLGLVTNLAPTMCAPGVDGLITDFNISSSTVSTLAVTLYVLGIAIGPMFTSPLSEVYGRLPVYHATNLVFVAFVIGCALSHNLAQFMVLRFLSGCAGGTPMAIGGGTIADLTPLAKRGFAMSLFSLGPLTGPVLGPLIGGFVAAALGWRWTFWVLAMISGFVGLIAALVMRETNPKALLERKASRLRIETGNHCLRSKLARPMTARQVIAQALFRPVMLLLRSPILLIISLYVALTFGLLYLLFTTFKDVFEGQYGFTTATSGCVYLGLGVAEVFAVGLFGSLNNKVQASRMKRDGAQKPRSEYRLILMIWFSPAVAVGLFIYGWTAYYRVHWIVPIIGTVFVGFGAFFVIMPAQLYIIDIFGSSAAASALGANILLRYISGTFLPLAGPSMYRTLNYGWGNTLLGFLALAFVPAPVLFYKYGERLRAKTELLL</sequence>
<feature type="transmembrane region" description="Helical" evidence="8">
    <location>
        <begin position="458"/>
        <end position="480"/>
    </location>
</feature>
<dbReference type="Pfam" id="PF07690">
    <property type="entry name" value="MFS_1"/>
    <property type="match status" value="1"/>
</dbReference>
<dbReference type="SUPFAM" id="SSF103473">
    <property type="entry name" value="MFS general substrate transporter"/>
    <property type="match status" value="1"/>
</dbReference>
<dbReference type="RefSeq" id="XP_064665446.1">
    <property type="nucleotide sequence ID" value="XM_064809726.1"/>
</dbReference>
<dbReference type="InterPro" id="IPR020846">
    <property type="entry name" value="MFS_dom"/>
</dbReference>
<evidence type="ECO:0000259" key="9">
    <source>
        <dbReference type="PROSITE" id="PS50850"/>
    </source>
</evidence>
<feature type="transmembrane region" description="Helical" evidence="8">
    <location>
        <begin position="130"/>
        <end position="150"/>
    </location>
</feature>
<dbReference type="PANTHER" id="PTHR23502:SF135">
    <property type="entry name" value="MAJOR FACILITATOR SUPERFAMILY (MFS) PROFILE DOMAIN-CONTAINING PROTEIN-RELATED"/>
    <property type="match status" value="1"/>
</dbReference>
<feature type="transmembrane region" description="Helical" evidence="8">
    <location>
        <begin position="223"/>
        <end position="244"/>
    </location>
</feature>
<feature type="transmembrane region" description="Helical" evidence="8">
    <location>
        <begin position="162"/>
        <end position="181"/>
    </location>
</feature>
<feature type="transmembrane region" description="Helical" evidence="8">
    <location>
        <begin position="500"/>
        <end position="520"/>
    </location>
</feature>
<dbReference type="InterPro" id="IPR011701">
    <property type="entry name" value="MFS"/>
</dbReference>
<dbReference type="CDD" id="cd17323">
    <property type="entry name" value="MFS_Tpo1_MDR_like"/>
    <property type="match status" value="1"/>
</dbReference>
<evidence type="ECO:0000256" key="4">
    <source>
        <dbReference type="ARBA" id="ARBA00022692"/>
    </source>
</evidence>
<evidence type="ECO:0000313" key="10">
    <source>
        <dbReference type="EMBL" id="KAK4107876.1"/>
    </source>
</evidence>
<dbReference type="Proteomes" id="UP001302812">
    <property type="component" value="Unassembled WGS sequence"/>
</dbReference>
<evidence type="ECO:0000256" key="2">
    <source>
        <dbReference type="ARBA" id="ARBA00008335"/>
    </source>
</evidence>
<feature type="transmembrane region" description="Helical" evidence="8">
    <location>
        <begin position="250"/>
        <end position="270"/>
    </location>
</feature>
<dbReference type="FunFam" id="1.20.1250.20:FF:000082">
    <property type="entry name" value="MFS multidrug transporter, putative"/>
    <property type="match status" value="1"/>
</dbReference>
<comment type="similarity">
    <text evidence="2">Belongs to the major facilitator superfamily.</text>
</comment>
<organism evidence="10 11">
    <name type="scientific">Canariomyces notabilis</name>
    <dbReference type="NCBI Taxonomy" id="2074819"/>
    <lineage>
        <taxon>Eukaryota</taxon>
        <taxon>Fungi</taxon>
        <taxon>Dikarya</taxon>
        <taxon>Ascomycota</taxon>
        <taxon>Pezizomycotina</taxon>
        <taxon>Sordariomycetes</taxon>
        <taxon>Sordariomycetidae</taxon>
        <taxon>Sordariales</taxon>
        <taxon>Chaetomiaceae</taxon>
        <taxon>Canariomyces</taxon>
    </lineage>
</organism>
<keyword evidence="5 8" id="KW-1133">Transmembrane helix</keyword>
<dbReference type="PROSITE" id="PS50850">
    <property type="entry name" value="MFS"/>
    <property type="match status" value="1"/>
</dbReference>
<keyword evidence="11" id="KW-1185">Reference proteome</keyword>
<feature type="transmembrane region" description="Helical" evidence="8">
    <location>
        <begin position="364"/>
        <end position="383"/>
    </location>
</feature>
<comment type="subcellular location">
    <subcellularLocation>
        <location evidence="1">Cell membrane</location>
        <topology evidence="1">Multi-pass membrane protein</topology>
    </subcellularLocation>
</comment>
<proteinExistence type="inferred from homology"/>
<evidence type="ECO:0000256" key="3">
    <source>
        <dbReference type="ARBA" id="ARBA00022475"/>
    </source>
</evidence>
<accession>A0AAN6T870</accession>
<feature type="transmembrane region" description="Helical" evidence="8">
    <location>
        <begin position="404"/>
        <end position="425"/>
    </location>
</feature>
<feature type="transmembrane region" description="Helical" evidence="8">
    <location>
        <begin position="325"/>
        <end position="344"/>
    </location>
</feature>
<evidence type="ECO:0000256" key="6">
    <source>
        <dbReference type="ARBA" id="ARBA00023136"/>
    </source>
</evidence>
<keyword evidence="4 8" id="KW-0812">Transmembrane</keyword>
<evidence type="ECO:0000256" key="5">
    <source>
        <dbReference type="ARBA" id="ARBA00022989"/>
    </source>
</evidence>
<dbReference type="Gene3D" id="1.20.1250.20">
    <property type="entry name" value="MFS general substrate transporter like domains"/>
    <property type="match status" value="1"/>
</dbReference>
<dbReference type="AlphaFoldDB" id="A0AAN6T870"/>
<dbReference type="GeneID" id="89933850"/>
<dbReference type="GO" id="GO:0022857">
    <property type="term" value="F:transmembrane transporter activity"/>
    <property type="evidence" value="ECO:0007669"/>
    <property type="project" value="InterPro"/>
</dbReference>
<feature type="transmembrane region" description="Helical" evidence="8">
    <location>
        <begin position="93"/>
        <end position="110"/>
    </location>
</feature>